<reference evidence="7 8" key="1">
    <citation type="submission" date="2024-04" db="EMBL/GenBank/DDBJ databases">
        <title>New Clade of Flavobacterium.</title>
        <authorList>
            <person name="Matos L."/>
            <person name="Proenca D.N."/>
            <person name="Fransisco R.M."/>
            <person name="Chung A.P."/>
            <person name="Maccario L."/>
            <person name="Sorensen S.J."/>
            <person name="Morais P.V."/>
        </authorList>
    </citation>
    <scope>NUCLEOTIDE SEQUENCE [LARGE SCALE GENOMIC DNA]</scope>
    <source>
        <strain evidence="7 8">FBOR7N2.3</strain>
    </source>
</reference>
<evidence type="ECO:0000313" key="8">
    <source>
        <dbReference type="Proteomes" id="UP001574170"/>
    </source>
</evidence>
<keyword evidence="4 5" id="KW-0472">Membrane</keyword>
<dbReference type="InterPro" id="IPR007452">
    <property type="entry name" value="TamB_C"/>
</dbReference>
<sequence length="1663" mass="185928">MTSSKLKKITKIILRIILFFIALFLLIVIALQISFVQNFVKDKAVTYLEKKIKTKVQVGSIEIGLPKKIILNDFYFEDQSKDTLLAGKSLKVDISLFQLLNNKVEINSIDLEKITANIEVNKDSVFNFDYIIKAFESPNEAKTDSKPMEISIQEINLDAIKFSYKDAVAKSNISLFIQHFDTDIDNFDLNNLAFDIPKINLKGLKLNLNQNLVEVTKKVTQEIEKQAETNVIKLKLKDINMENIDVAYKNAISNLDTKIQFQKLKTKVNNVDLENQVIDLNSIELNKTSGYLTLTKSEKESEKDTLKSEEKTDSTLWKIDAETIVINTLNFKFDNENAVRTQKGIDYNHLELTNLSFDGKSIAIWETYSGTINSLTFKDKSGFQLDELTTEFSYAPKGASLKKLYLKTPNTTLQDNILVTYPSIESLSKNIEYLAVDANLKDSKIAFEDVLLLVPQLNTNDIFKNYPNAIVDFNAVVKGKLDNLQIERFNASGIGTTKVNVKGTIKGLPDVDKSVFDVAILNFESSAKDIYAFTPKNTIPNTIQLPAKFNLKGNFRGKIAAFQTDLVLKSSMGNAVLKATFDQSRKNNEKYIADATVQNFDVGKLIKNKKIGKITANARVNGRSLDPSTATAKLTSKILKAQYNAYDYKNINLSGNIKNGIFEANANATDPNLTFVLAAKGSSNPKKPTLDLKLNLDIIDLNKLNLHAGPLKIRGDVTANFDDLNPDNLNGTVDANNFTIALEKEQFSLDTISLKAVSTVDRDSIILNSQFIKGVVSGNYKLSTIGDQLINSISKYYKINKEYVKNEENQNMDFNFLVKNHEITKKLLPEIQELSEIKIDGKYNSENDTIVINASIPKLKYGNNEISNGILKINNEENALLYNLSLGVLKNSQFEIPKTTLIGKLEDNIIDYELNIKDLENKEKYVINGNFKDTLGASTVHLNPERLILNYENWTIDPNNVIKLEEKALLISKFTIQNEGQSFSIQSENEVANAPILVDLKNFKIESLTSIAKSNFEAGGVINGNATIKDITVDPLFIADLKIDDFSIKKDTIGNLVLKVDNKTANLYNASVGLSGFDNQVNIDGNYNVSNQSLDFIVDIEKLQMKSAQAFSLDNIRESEGYLNGKLDVKGETSNPNVNGNIKFNSVAFNVTQLNSKFKLNDDNITFNSNKIIFQNFKLQDENENPLTINGAINSQDYTNLGFDLNIVAKNFRAVNSKAKDNKLFYGELYLDNNLEVKGTLNNPVIDGNVKINEDTKFTIVLPQSDPSIADREGIVEFIDQDQPVLISNIDPTAELTQTEITGIDASVNIVVDKDAEISIVIDEANGDYLKLQGEAELTGGIDPSGKTTLTGKYEFTGGAYEMSFNLIRRKFEIQPESYILWTGDPTTANINITAVYKVEASPLDLVDDQLAGITDEARNTYKQRIPFETNLKMEGELLKPEISFDIILPEGNNSVSTEIINTIEAKLEQIRRDDDALNKQVFALLLLNRFIGDNPFQSEAGGTSGSFLAKQSVSKILSQQLNNLAGDLIKGFELDFDLQATEDYTTGEKQERTDLSVGLSKQLFNERLKVTVGSSFGVEGAQQENEQSTNIAGDVTADYLITKDGRYKFRAYRKNNYQVALQGQVVETGVAFIITMNYNKFKELFQKKGKAFRKKQRRNENK</sequence>
<dbReference type="InterPro" id="IPR008023">
    <property type="entry name" value="DUF748"/>
</dbReference>
<proteinExistence type="predicted"/>
<gene>
    <name evidence="7" type="ORF">AAGV33_15580</name>
</gene>
<dbReference type="Proteomes" id="UP001574170">
    <property type="component" value="Unassembled WGS sequence"/>
</dbReference>
<keyword evidence="3 5" id="KW-1133">Transmembrane helix</keyword>
<dbReference type="PANTHER" id="PTHR36985">
    <property type="entry name" value="TRANSLOCATION AND ASSEMBLY MODULE SUBUNIT TAMB"/>
    <property type="match status" value="1"/>
</dbReference>
<dbReference type="Pfam" id="PF05359">
    <property type="entry name" value="DUF748"/>
    <property type="match status" value="1"/>
</dbReference>
<dbReference type="EMBL" id="JBCFQK010000034">
    <property type="protein sequence ID" value="MFA9195832.1"/>
    <property type="molecule type" value="Genomic_DNA"/>
</dbReference>
<keyword evidence="8" id="KW-1185">Reference proteome</keyword>
<comment type="subcellular location">
    <subcellularLocation>
        <location evidence="1">Membrane</location>
        <topology evidence="1">Single-pass membrane protein</topology>
    </subcellularLocation>
</comment>
<accession>A0ABV4TR65</accession>
<dbReference type="RefSeq" id="WP_373393251.1">
    <property type="nucleotide sequence ID" value="NZ_JBCFQJ010000037.1"/>
</dbReference>
<dbReference type="Pfam" id="PF04357">
    <property type="entry name" value="TamB"/>
    <property type="match status" value="1"/>
</dbReference>
<comment type="caution">
    <text evidence="7">The sequence shown here is derived from an EMBL/GenBank/DDBJ whole genome shotgun (WGS) entry which is preliminary data.</text>
</comment>
<protein>
    <submittedName>
        <fullName evidence="7">Translocation/assembly module TamB domain-containing protein</fullName>
    </submittedName>
</protein>
<evidence type="ECO:0000259" key="6">
    <source>
        <dbReference type="Pfam" id="PF04357"/>
    </source>
</evidence>
<evidence type="ECO:0000256" key="1">
    <source>
        <dbReference type="ARBA" id="ARBA00004167"/>
    </source>
</evidence>
<evidence type="ECO:0000256" key="3">
    <source>
        <dbReference type="ARBA" id="ARBA00022989"/>
    </source>
</evidence>
<evidence type="ECO:0000256" key="2">
    <source>
        <dbReference type="ARBA" id="ARBA00022692"/>
    </source>
</evidence>
<evidence type="ECO:0000313" key="7">
    <source>
        <dbReference type="EMBL" id="MFA9195832.1"/>
    </source>
</evidence>
<evidence type="ECO:0000256" key="5">
    <source>
        <dbReference type="SAM" id="Phobius"/>
    </source>
</evidence>
<feature type="transmembrane region" description="Helical" evidence="5">
    <location>
        <begin position="12"/>
        <end position="35"/>
    </location>
</feature>
<keyword evidence="2 5" id="KW-0812">Transmembrane</keyword>
<evidence type="ECO:0000256" key="4">
    <source>
        <dbReference type="ARBA" id="ARBA00023136"/>
    </source>
</evidence>
<feature type="domain" description="Translocation and assembly module TamB C-terminal" evidence="6">
    <location>
        <begin position="1177"/>
        <end position="1622"/>
    </location>
</feature>
<name>A0ABV4TR65_9FLAO</name>
<organism evidence="7 8">
    <name type="scientific">Flavobacterium magnesitis</name>
    <dbReference type="NCBI Taxonomy" id="3138077"/>
    <lineage>
        <taxon>Bacteria</taxon>
        <taxon>Pseudomonadati</taxon>
        <taxon>Bacteroidota</taxon>
        <taxon>Flavobacteriia</taxon>
        <taxon>Flavobacteriales</taxon>
        <taxon>Flavobacteriaceae</taxon>
        <taxon>Flavobacterium</taxon>
    </lineage>
</organism>
<dbReference type="PANTHER" id="PTHR36985:SF1">
    <property type="entry name" value="TRANSLOCATION AND ASSEMBLY MODULE SUBUNIT TAMB"/>
    <property type="match status" value="1"/>
</dbReference>